<dbReference type="Proteomes" id="UP000309215">
    <property type="component" value="Unassembled WGS sequence"/>
</dbReference>
<name>A0A4U1JHZ5_9BACT</name>
<dbReference type="OrthoDB" id="9757552at2"/>
<evidence type="ECO:0000313" key="8">
    <source>
        <dbReference type="Proteomes" id="UP000309215"/>
    </source>
</evidence>
<dbReference type="InterPro" id="IPR050708">
    <property type="entry name" value="T6SS_VgrG/RHS"/>
</dbReference>
<keyword evidence="8" id="KW-1185">Reference proteome</keyword>
<dbReference type="SUPFAM" id="SSF69304">
    <property type="entry name" value="Tricorn protease N-terminal domain"/>
    <property type="match status" value="1"/>
</dbReference>
<keyword evidence="1" id="KW-0677">Repeat</keyword>
<dbReference type="Pfam" id="PF25023">
    <property type="entry name" value="TEN_YD-shell"/>
    <property type="match status" value="1"/>
</dbReference>
<evidence type="ECO:0000313" key="7">
    <source>
        <dbReference type="EMBL" id="TKD12251.1"/>
    </source>
</evidence>
<feature type="domain" description="Teneurin-like YD-shell" evidence="6">
    <location>
        <begin position="901"/>
        <end position="1021"/>
    </location>
</feature>
<dbReference type="NCBIfam" id="TIGR03696">
    <property type="entry name" value="Rhs_assc_core"/>
    <property type="match status" value="1"/>
</dbReference>
<feature type="domain" description="DUF6531" evidence="5">
    <location>
        <begin position="165"/>
        <end position="238"/>
    </location>
</feature>
<dbReference type="Gene3D" id="3.40.570.10">
    <property type="entry name" value="Extracellular Endonuclease, subunit A"/>
    <property type="match status" value="1"/>
</dbReference>
<feature type="domain" description="Type VII secretion system protein EssD-like" evidence="4">
    <location>
        <begin position="1228"/>
        <end position="1302"/>
    </location>
</feature>
<evidence type="ECO:0000259" key="6">
    <source>
        <dbReference type="Pfam" id="PF25023"/>
    </source>
</evidence>
<dbReference type="Pfam" id="PF05593">
    <property type="entry name" value="RHS_repeat"/>
    <property type="match status" value="5"/>
</dbReference>
<evidence type="ECO:0000256" key="1">
    <source>
        <dbReference type="ARBA" id="ARBA00022737"/>
    </source>
</evidence>
<dbReference type="InterPro" id="IPR056823">
    <property type="entry name" value="TEN-like_YD-shell"/>
</dbReference>
<dbReference type="PANTHER" id="PTHR32305:SF15">
    <property type="entry name" value="PROTEIN RHSA-RELATED"/>
    <property type="match status" value="1"/>
</dbReference>
<dbReference type="RefSeq" id="WP_136927549.1">
    <property type="nucleotide sequence ID" value="NZ_SSMQ01000003.1"/>
</dbReference>
<dbReference type="InterPro" id="IPR031325">
    <property type="entry name" value="RHS_repeat"/>
</dbReference>
<dbReference type="PANTHER" id="PTHR32305">
    <property type="match status" value="1"/>
</dbReference>
<dbReference type="InterPro" id="IPR044927">
    <property type="entry name" value="Endonuclea_NS_2"/>
</dbReference>
<dbReference type="EMBL" id="SSMQ01000003">
    <property type="protein sequence ID" value="TKD12251.1"/>
    <property type="molecule type" value="Genomic_DNA"/>
</dbReference>
<dbReference type="Pfam" id="PF13930">
    <property type="entry name" value="Endonuclea_NS_2"/>
    <property type="match status" value="1"/>
</dbReference>
<reference evidence="7 8" key="1">
    <citation type="submission" date="2019-04" db="EMBL/GenBank/DDBJ databases">
        <authorList>
            <person name="Li Y."/>
            <person name="Wang J."/>
        </authorList>
    </citation>
    <scope>NUCLEOTIDE SEQUENCE [LARGE SCALE GENOMIC DNA]</scope>
    <source>
        <strain evidence="7 8">DSM 14668</strain>
    </source>
</reference>
<feature type="domain" description="RHS protein conserved region" evidence="3">
    <location>
        <begin position="1079"/>
        <end position="1114"/>
    </location>
</feature>
<dbReference type="InterPro" id="IPR022385">
    <property type="entry name" value="Rhs_assc_core"/>
</dbReference>
<evidence type="ECO:0000259" key="3">
    <source>
        <dbReference type="Pfam" id="PF03527"/>
    </source>
</evidence>
<feature type="compositionally biased region" description="Pro residues" evidence="2">
    <location>
        <begin position="20"/>
        <end position="33"/>
    </location>
</feature>
<dbReference type="InterPro" id="IPR006530">
    <property type="entry name" value="YD"/>
</dbReference>
<evidence type="ECO:0000259" key="4">
    <source>
        <dbReference type="Pfam" id="PF13930"/>
    </source>
</evidence>
<comment type="caution">
    <text evidence="7">The sequence shown here is derived from an EMBL/GenBank/DDBJ whole genome shotgun (WGS) entry which is preliminary data.</text>
</comment>
<evidence type="ECO:0000259" key="5">
    <source>
        <dbReference type="Pfam" id="PF20148"/>
    </source>
</evidence>
<evidence type="ECO:0008006" key="9">
    <source>
        <dbReference type="Google" id="ProtNLM"/>
    </source>
</evidence>
<dbReference type="Pfam" id="PF20148">
    <property type="entry name" value="DUF6531"/>
    <property type="match status" value="1"/>
</dbReference>
<dbReference type="NCBIfam" id="TIGR01643">
    <property type="entry name" value="YD_repeat_2x"/>
    <property type="match status" value="7"/>
</dbReference>
<evidence type="ECO:0000256" key="2">
    <source>
        <dbReference type="SAM" id="MobiDB-lite"/>
    </source>
</evidence>
<feature type="region of interest" description="Disordered" evidence="2">
    <location>
        <begin position="1"/>
        <end position="33"/>
    </location>
</feature>
<organism evidence="7 8">
    <name type="scientific">Polyangium fumosum</name>
    <dbReference type="NCBI Taxonomy" id="889272"/>
    <lineage>
        <taxon>Bacteria</taxon>
        <taxon>Pseudomonadati</taxon>
        <taxon>Myxococcota</taxon>
        <taxon>Polyangia</taxon>
        <taxon>Polyangiales</taxon>
        <taxon>Polyangiaceae</taxon>
        <taxon>Polyangium</taxon>
    </lineage>
</organism>
<protein>
    <recommendedName>
        <fullName evidence="9">RHS repeat protein</fullName>
    </recommendedName>
</protein>
<dbReference type="Pfam" id="PF03527">
    <property type="entry name" value="RHS"/>
    <property type="match status" value="1"/>
</dbReference>
<sequence length="1322" mass="144941">MATTVRGKNVATTGSGHVAPGPPATSMIPPPPPTGPVASPFLYVAKSSTAKSVCQQITCGGDPVLKKGSTMDIETPANLPANALPIKDIVTHAVLKVAKTISGSKSARGSNVELCVTGDDVVLNLLSKDLEVHQSKGKFISGLSFTRAMNAKSEKHAAKVYVAAEPVAVASGDVVDTHVDYELHGAIPVRFARHYASSRATEATPLGRGGFSHGFHQYVVVEKGKAVVRGEDGRDVVFPALSPRESAFHRGRRRELARSADGKSYVLQVHDDGYTLTFSPVTRTGPAMLRSIEDAWGNRVELVYADERLRSVVDAIGRELRLSCDSSGRIVQLDVVARGAIHATIRYAYTDAGELASVTDPLGYTERYAYDGRHRLVEKRAKNNVSWRYAYDPQTGRCVKAWGDGGLHGFEFTYDLTQGTTTAHGNPAARVFTWNEHGAVLEERSFDSAYVDANEYDDDLLVIARKNGGGETFSYEYDARGHLVKATDPAGNVATWAYDGDRMMAKTDAAGLTTRYTYDGRGALIRYEEPSGIVFSLAYDGRGLLTAMYGPDGTLLEISHDAEGNIKQLEGPLGEVTQYESDALGRLVQKTDPTGAVTRYTWDALSRLMSATLPDGGQVSFTYDALGCPATYTTERGHTVALSFRGTGQVAGVVEPDGGAWTFTHDVDERLRFVRNPKGEQHEFLYDRASRVREEVTFDGRLLRYFHARTGRMTRVEYPDGTWRSFEYDPGGRLVVEDSPHGTRTFERNELGEILVAVVEETWGKTVVEFELDELHRIVGTAVNGRATKYEYDKRGRLVARVLPHGKRTSYFYDLASRVVGIDHEGHKVLLVRDPRGREVRRHVYEAGLDVMTTYGPQGWPIDRTAAVRSGTGQPNVVSRRAWQVGLGGLPIAIYDLHWGTVQYEHDVCGRLTSVRSGARAEVLEYDAAGALSRWAASGTQSAPWAVRQGNVLLRTPDLEFGYDDNGRRIEERTLRDHRPDGQKETKYYWDAFHQLREAELPSGERLLFTYDAFGRRIRKQVIGPAPEDGGMPQARVVEYLWDVNTLAAEVTSEGATKVFVGQPFSPVPVLHEEDGKPFFYVTDHLGTAKDLIDTRGEVAWTAEHSVFGRVLQEKGNGAGGRPTARTPLRLLGQYADDETGLTATRHRMFDPRVGRWLSPDPLGLHGSPDLFGFGGNPTTTIDPLGLAPCPGLGYVKFTTDANGYINGMQARITKEMCQSGLGTDAYGAILPPGWISPGYDRAHLWPNRMGGPGDWEQNLVTMKAAANQTDMRMFEDRVFQAAQNGPVDYNISITNYGNGRPKSVTLSANPSSGSPFSLPLL</sequence>
<dbReference type="InterPro" id="IPR001826">
    <property type="entry name" value="RHS"/>
</dbReference>
<dbReference type="InterPro" id="IPR045351">
    <property type="entry name" value="DUF6531"/>
</dbReference>
<proteinExistence type="predicted"/>
<dbReference type="InterPro" id="IPR044929">
    <property type="entry name" value="DNA/RNA_non-sp_Endonuclease_sf"/>
</dbReference>
<gene>
    <name evidence="7" type="ORF">E8A74_03850</name>
</gene>
<dbReference type="Gene3D" id="2.180.10.10">
    <property type="entry name" value="RHS repeat-associated core"/>
    <property type="match status" value="4"/>
</dbReference>
<accession>A0A4U1JHZ5</accession>